<dbReference type="PANTHER" id="PTHR36919">
    <property type="entry name" value="BLR1215 PROTEIN"/>
    <property type="match status" value="1"/>
</dbReference>
<accession>A0ABS8L1I8</accession>
<evidence type="ECO:0000313" key="4">
    <source>
        <dbReference type="Proteomes" id="UP001198862"/>
    </source>
</evidence>
<comment type="caution">
    <text evidence="3">The sequence shown here is derived from an EMBL/GenBank/DDBJ whole genome shotgun (WGS) entry which is preliminary data.</text>
</comment>
<evidence type="ECO:0000259" key="2">
    <source>
        <dbReference type="Pfam" id="PF09917"/>
    </source>
</evidence>
<dbReference type="Pfam" id="PF09917">
    <property type="entry name" value="DUF2147"/>
    <property type="match status" value="1"/>
</dbReference>
<keyword evidence="4" id="KW-1185">Reference proteome</keyword>
<organism evidence="3 4">
    <name type="scientific">Reyranella aquatilis</name>
    <dbReference type="NCBI Taxonomy" id="2035356"/>
    <lineage>
        <taxon>Bacteria</taxon>
        <taxon>Pseudomonadati</taxon>
        <taxon>Pseudomonadota</taxon>
        <taxon>Alphaproteobacteria</taxon>
        <taxon>Hyphomicrobiales</taxon>
        <taxon>Reyranellaceae</taxon>
        <taxon>Reyranella</taxon>
    </lineage>
</organism>
<keyword evidence="1" id="KW-0732">Signal</keyword>
<feature type="domain" description="DUF2147" evidence="2">
    <location>
        <begin position="26"/>
        <end position="151"/>
    </location>
</feature>
<dbReference type="RefSeq" id="WP_230553603.1">
    <property type="nucleotide sequence ID" value="NZ_JAJISD010000013.1"/>
</dbReference>
<dbReference type="Proteomes" id="UP001198862">
    <property type="component" value="Unassembled WGS sequence"/>
</dbReference>
<name>A0ABS8L1I8_9HYPH</name>
<gene>
    <name evidence="3" type="ORF">LJ725_24670</name>
</gene>
<feature type="signal peptide" evidence="1">
    <location>
        <begin position="1"/>
        <end position="19"/>
    </location>
</feature>
<evidence type="ECO:0000256" key="1">
    <source>
        <dbReference type="SAM" id="SignalP"/>
    </source>
</evidence>
<reference evidence="3 4" key="1">
    <citation type="submission" date="2021-11" db="EMBL/GenBank/DDBJ databases">
        <authorList>
            <person name="Lee D.-H."/>
            <person name="Kim S.-B."/>
        </authorList>
    </citation>
    <scope>NUCLEOTIDE SEQUENCE [LARGE SCALE GENOMIC DNA]</scope>
    <source>
        <strain evidence="3 4">KCTC 52223</strain>
    </source>
</reference>
<feature type="chain" id="PRO_5046740443" evidence="1">
    <location>
        <begin position="20"/>
        <end position="153"/>
    </location>
</feature>
<proteinExistence type="predicted"/>
<dbReference type="InterPro" id="IPR019223">
    <property type="entry name" value="DUF2147"/>
</dbReference>
<dbReference type="Gene3D" id="2.40.128.520">
    <property type="match status" value="1"/>
</dbReference>
<sequence length="153" mass="16198">MKTILAALALSLVASAASAQQGTVMGTWLSESGVAQIRIAPCPDAASGPICGFVSNLINPKGPDGAPVAPDAATDYRNENASLRTRKVIGMPLIWGFKKTNDPNTFEDGKVYNGEDGKTYSANISLLPDGKLRLRGFVGTPMFGKTQLWTRVN</sequence>
<protein>
    <submittedName>
        <fullName evidence="3">DUF2147 domain-containing protein</fullName>
    </submittedName>
</protein>
<dbReference type="EMBL" id="JAJISD010000013">
    <property type="protein sequence ID" value="MCC8432182.1"/>
    <property type="molecule type" value="Genomic_DNA"/>
</dbReference>
<evidence type="ECO:0000313" key="3">
    <source>
        <dbReference type="EMBL" id="MCC8432182.1"/>
    </source>
</evidence>
<dbReference type="PANTHER" id="PTHR36919:SF2">
    <property type="entry name" value="BLL6627 PROTEIN"/>
    <property type="match status" value="1"/>
</dbReference>